<dbReference type="GO" id="GO:0008234">
    <property type="term" value="F:cysteine-type peptidase activity"/>
    <property type="evidence" value="ECO:0007669"/>
    <property type="project" value="UniProtKB-KW"/>
</dbReference>
<dbReference type="EMBL" id="MOMC01000008">
    <property type="protein sequence ID" value="ONH32894.1"/>
    <property type="molecule type" value="Genomic_DNA"/>
</dbReference>
<comment type="similarity">
    <text evidence="1">Belongs to the peptidase C40 family.</text>
</comment>
<dbReference type="InterPro" id="IPR051794">
    <property type="entry name" value="PG_Endopeptidase_C40"/>
</dbReference>
<dbReference type="Pfam" id="PF00877">
    <property type="entry name" value="NLPC_P60"/>
    <property type="match status" value="1"/>
</dbReference>
<evidence type="ECO:0000313" key="8">
    <source>
        <dbReference type="Proteomes" id="UP000188929"/>
    </source>
</evidence>
<dbReference type="Proteomes" id="UP000188929">
    <property type="component" value="Unassembled WGS sequence"/>
</dbReference>
<evidence type="ECO:0000256" key="1">
    <source>
        <dbReference type="ARBA" id="ARBA00007074"/>
    </source>
</evidence>
<dbReference type="STRING" id="1834516.BL253_04155"/>
<proteinExistence type="inferred from homology"/>
<evidence type="ECO:0000259" key="6">
    <source>
        <dbReference type="PROSITE" id="PS51935"/>
    </source>
</evidence>
<dbReference type="PANTHER" id="PTHR47359">
    <property type="entry name" value="PEPTIDOGLYCAN DL-ENDOPEPTIDASE CWLO"/>
    <property type="match status" value="1"/>
</dbReference>
<reference evidence="8" key="1">
    <citation type="submission" date="2016-10" db="EMBL/GenBank/DDBJ databases">
        <title>Frankia sp. NRRL B-16386 Genome sequencing.</title>
        <authorList>
            <person name="Ghodhbane-Gtari F."/>
            <person name="Swanson E."/>
            <person name="Gueddou A."/>
            <person name="Hezbri K."/>
            <person name="Ktari K."/>
            <person name="Nouioui I."/>
            <person name="Morris K."/>
            <person name="Simpson S."/>
            <person name="Abebe-Akele F."/>
            <person name="Thomas K."/>
            <person name="Gtari M."/>
            <person name="Tisa L.S."/>
        </authorList>
    </citation>
    <scope>NUCLEOTIDE SEQUENCE [LARGE SCALE GENOMIC DNA]</scope>
    <source>
        <strain evidence="8">NRRL B-16386</strain>
    </source>
</reference>
<sequence>MSRRGMAWLPDDWDELVRGRHRTDGAPSGARRRTGNQSRRASTIAAFTTGTLAVSTAAFAATVPSSDSPTTVDTNPQNSSTTYEASALGAAFGGGDDASGGASGLGRAVSDGSGSGGLAGAVADSGPIFTNLTLTADHTTVQPNAPVVLTVKATEALDGSALVRQKVKIVVVDGPKWRATTTLTTDDQGQASITARLLSTTTLTAVFDGGSTLRPSVAGATTITIQQRRSSDYLDTGVPSVIPGSSIGEKAVYLASLQKGKPYVYGSEGPYSFDCSGLVQYVFKQLGRNLPRTAEAQYWATTHVAQSGKQPGDLIFYGSPGNIYHVGIYAGNGYMWAAPQTGGVVSLRPIYSSTYLVGRVM</sequence>
<accession>A0A1V2II94</accession>
<dbReference type="InterPro" id="IPR038765">
    <property type="entry name" value="Papain-like_cys_pep_sf"/>
</dbReference>
<feature type="region of interest" description="Disordered" evidence="5">
    <location>
        <begin position="19"/>
        <end position="40"/>
    </location>
</feature>
<keyword evidence="8" id="KW-1185">Reference proteome</keyword>
<keyword evidence="4" id="KW-0788">Thiol protease</keyword>
<dbReference type="SUPFAM" id="SSF54001">
    <property type="entry name" value="Cysteine proteinases"/>
    <property type="match status" value="1"/>
</dbReference>
<dbReference type="InterPro" id="IPR000064">
    <property type="entry name" value="NLP_P60_dom"/>
</dbReference>
<evidence type="ECO:0000313" key="7">
    <source>
        <dbReference type="EMBL" id="ONH32894.1"/>
    </source>
</evidence>
<comment type="caution">
    <text evidence="7">The sequence shown here is derived from an EMBL/GenBank/DDBJ whole genome shotgun (WGS) entry which is preliminary data.</text>
</comment>
<dbReference type="PROSITE" id="PS51935">
    <property type="entry name" value="NLPC_P60"/>
    <property type="match status" value="1"/>
</dbReference>
<keyword evidence="2" id="KW-0645">Protease</keyword>
<dbReference type="Gene3D" id="3.90.1720.10">
    <property type="entry name" value="endopeptidase domain like (from Nostoc punctiforme)"/>
    <property type="match status" value="1"/>
</dbReference>
<evidence type="ECO:0000256" key="5">
    <source>
        <dbReference type="SAM" id="MobiDB-lite"/>
    </source>
</evidence>
<evidence type="ECO:0000256" key="3">
    <source>
        <dbReference type="ARBA" id="ARBA00022801"/>
    </source>
</evidence>
<evidence type="ECO:0000256" key="2">
    <source>
        <dbReference type="ARBA" id="ARBA00022670"/>
    </source>
</evidence>
<dbReference type="AlphaFoldDB" id="A0A1V2II94"/>
<keyword evidence="3 7" id="KW-0378">Hydrolase</keyword>
<dbReference type="PANTHER" id="PTHR47359:SF3">
    <property type="entry name" value="NLP_P60 DOMAIN-CONTAINING PROTEIN-RELATED"/>
    <property type="match status" value="1"/>
</dbReference>
<organism evidence="7 8">
    <name type="scientific">Pseudofrankia asymbiotica</name>
    <dbReference type="NCBI Taxonomy" id="1834516"/>
    <lineage>
        <taxon>Bacteria</taxon>
        <taxon>Bacillati</taxon>
        <taxon>Actinomycetota</taxon>
        <taxon>Actinomycetes</taxon>
        <taxon>Frankiales</taxon>
        <taxon>Frankiaceae</taxon>
        <taxon>Pseudofrankia</taxon>
    </lineage>
</organism>
<evidence type="ECO:0000256" key="4">
    <source>
        <dbReference type="ARBA" id="ARBA00022807"/>
    </source>
</evidence>
<dbReference type="GO" id="GO:0006508">
    <property type="term" value="P:proteolysis"/>
    <property type="evidence" value="ECO:0007669"/>
    <property type="project" value="UniProtKB-KW"/>
</dbReference>
<protein>
    <submittedName>
        <fullName evidence="7">Glycoside hydrolase</fullName>
    </submittedName>
</protein>
<dbReference type="OrthoDB" id="5177647at2"/>
<feature type="domain" description="NlpC/P60" evidence="6">
    <location>
        <begin position="245"/>
        <end position="361"/>
    </location>
</feature>
<gene>
    <name evidence="7" type="ORF">BL253_04155</name>
</gene>
<name>A0A1V2II94_9ACTN</name>
<dbReference type="RefSeq" id="WP_076813656.1">
    <property type="nucleotide sequence ID" value="NZ_MOMC01000008.1"/>
</dbReference>